<dbReference type="EMBL" id="CM042013">
    <property type="protein sequence ID" value="KAI3738221.1"/>
    <property type="molecule type" value="Genomic_DNA"/>
</dbReference>
<protein>
    <submittedName>
        <fullName evidence="1">Uncharacterized protein</fullName>
    </submittedName>
</protein>
<keyword evidence="2" id="KW-1185">Reference proteome</keyword>
<gene>
    <name evidence="1" type="ORF">L2E82_28244</name>
</gene>
<name>A0ACB9CVK1_CICIN</name>
<dbReference type="Proteomes" id="UP001055811">
    <property type="component" value="Linkage Group LG05"/>
</dbReference>
<accession>A0ACB9CVK1</accession>
<proteinExistence type="predicted"/>
<reference evidence="2" key="1">
    <citation type="journal article" date="2022" name="Mol. Ecol. Resour.">
        <title>The genomes of chicory, endive, great burdock and yacon provide insights into Asteraceae palaeo-polyploidization history and plant inulin production.</title>
        <authorList>
            <person name="Fan W."/>
            <person name="Wang S."/>
            <person name="Wang H."/>
            <person name="Wang A."/>
            <person name="Jiang F."/>
            <person name="Liu H."/>
            <person name="Zhao H."/>
            <person name="Xu D."/>
            <person name="Zhang Y."/>
        </authorList>
    </citation>
    <scope>NUCLEOTIDE SEQUENCE [LARGE SCALE GENOMIC DNA]</scope>
    <source>
        <strain evidence="2">cv. Punajuju</strain>
    </source>
</reference>
<evidence type="ECO:0000313" key="1">
    <source>
        <dbReference type="EMBL" id="KAI3738221.1"/>
    </source>
</evidence>
<evidence type="ECO:0000313" key="2">
    <source>
        <dbReference type="Proteomes" id="UP001055811"/>
    </source>
</evidence>
<reference evidence="1 2" key="2">
    <citation type="journal article" date="2022" name="Mol. Ecol. Resour.">
        <title>The genomes of chicory, endive, great burdock and yacon provide insights into Asteraceae paleo-polyploidization history and plant inulin production.</title>
        <authorList>
            <person name="Fan W."/>
            <person name="Wang S."/>
            <person name="Wang H."/>
            <person name="Wang A."/>
            <person name="Jiang F."/>
            <person name="Liu H."/>
            <person name="Zhao H."/>
            <person name="Xu D."/>
            <person name="Zhang Y."/>
        </authorList>
    </citation>
    <scope>NUCLEOTIDE SEQUENCE [LARGE SCALE GENOMIC DNA]</scope>
    <source>
        <strain evidence="2">cv. Punajuju</strain>
        <tissue evidence="1">Leaves</tissue>
    </source>
</reference>
<organism evidence="1 2">
    <name type="scientific">Cichorium intybus</name>
    <name type="common">Chicory</name>
    <dbReference type="NCBI Taxonomy" id="13427"/>
    <lineage>
        <taxon>Eukaryota</taxon>
        <taxon>Viridiplantae</taxon>
        <taxon>Streptophyta</taxon>
        <taxon>Embryophyta</taxon>
        <taxon>Tracheophyta</taxon>
        <taxon>Spermatophyta</taxon>
        <taxon>Magnoliopsida</taxon>
        <taxon>eudicotyledons</taxon>
        <taxon>Gunneridae</taxon>
        <taxon>Pentapetalae</taxon>
        <taxon>asterids</taxon>
        <taxon>campanulids</taxon>
        <taxon>Asterales</taxon>
        <taxon>Asteraceae</taxon>
        <taxon>Cichorioideae</taxon>
        <taxon>Cichorieae</taxon>
        <taxon>Cichoriinae</taxon>
        <taxon>Cichorium</taxon>
    </lineage>
</organism>
<sequence length="162" mass="17799">MTPIYVSEDAPTINILVLGSKLFQSVPAVTDPPITEVMQWCIQFGPSTAQSTSPQCPKNHIHFTSPISSNANTDNSSRYTPAASLTSFTYSVEMGATNLVHLTYSPTSVVDRKPSKSRSHSSHIVIDHVHIEHSQFPHTRTRDHLDHGSLFVDQPPLSSIHA</sequence>
<comment type="caution">
    <text evidence="1">The sequence shown here is derived from an EMBL/GenBank/DDBJ whole genome shotgun (WGS) entry which is preliminary data.</text>
</comment>